<evidence type="ECO:0000313" key="9">
    <source>
        <dbReference type="EMBL" id="KEP99886.1"/>
    </source>
</evidence>
<dbReference type="SUPFAM" id="SSF103473">
    <property type="entry name" value="MFS general substrate transporter"/>
    <property type="match status" value="1"/>
</dbReference>
<evidence type="ECO:0000313" key="10">
    <source>
        <dbReference type="Proteomes" id="UP000027644"/>
    </source>
</evidence>
<feature type="transmembrane region" description="Helical" evidence="7">
    <location>
        <begin position="292"/>
        <end position="313"/>
    </location>
</feature>
<name>A0A074V7W4_9NEIS</name>
<feature type="domain" description="Major facilitator superfamily (MFS) profile" evidence="8">
    <location>
        <begin position="23"/>
        <end position="441"/>
    </location>
</feature>
<evidence type="ECO:0000256" key="4">
    <source>
        <dbReference type="ARBA" id="ARBA00022692"/>
    </source>
</evidence>
<comment type="caution">
    <text evidence="9">The sequence shown here is derived from an EMBL/GenBank/DDBJ whole genome shotgun (WGS) entry which is preliminary data.</text>
</comment>
<protein>
    <submittedName>
        <fullName evidence="9">Arabinose efflux permease</fullName>
    </submittedName>
</protein>
<dbReference type="GO" id="GO:0005886">
    <property type="term" value="C:plasma membrane"/>
    <property type="evidence" value="ECO:0007669"/>
    <property type="project" value="UniProtKB-SubCell"/>
</dbReference>
<keyword evidence="5 7" id="KW-1133">Transmembrane helix</keyword>
<evidence type="ECO:0000256" key="7">
    <source>
        <dbReference type="SAM" id="Phobius"/>
    </source>
</evidence>
<dbReference type="PROSITE" id="PS00216">
    <property type="entry name" value="SUGAR_TRANSPORT_1"/>
    <property type="match status" value="1"/>
</dbReference>
<keyword evidence="6 7" id="KW-0472">Membrane</keyword>
<feature type="transmembrane region" description="Helical" evidence="7">
    <location>
        <begin position="160"/>
        <end position="184"/>
    </location>
</feature>
<keyword evidence="3" id="KW-1003">Cell membrane</keyword>
<proteinExistence type="predicted"/>
<sequence>MTTPPAPQSESANKITQNSPTKVAIASLVGTAVEFYDFYIYGLAAALVLSDLFFPTKDRAIAIMSSFLTFGIAFVARPIGAGLFGHFGDKVGRKTTLIASLLIMGISTTLIGVLPTYQQAGIIAPVCLCVLRFCQGLGLGGEWGGAALLATENAPRGKRALFAMFPQIGPPIGFITASLIFIVLSKNLDNAQMMSWGWRIPFLLSIVLVGLGMYVRMSIIESNAFRTMVARQSAVKIPLTDTVRKHYNQLILGSLAATSCFTLFFLTTVFSLQYATTKHEWQSTALFNKIEYLSILMGAIVFMAVGSPISAWLSDRIGRRPVFLIGGIATIIIGFFFGDLINSSSAITAAIFLSSALFIMGILWTPLAAFLPEIFPTNVRYTGAAISFSFGGILGGSLTPFAAAWIVKTYGLQGTVYIGWFLITACILSMIAVLLLPETHKQEIEN</sequence>
<dbReference type="CDD" id="cd17369">
    <property type="entry name" value="MFS_ShiA_like"/>
    <property type="match status" value="1"/>
</dbReference>
<dbReference type="EMBL" id="AVQL01000456">
    <property type="protein sequence ID" value="KEP99886.1"/>
    <property type="molecule type" value="Genomic_DNA"/>
</dbReference>
<dbReference type="InterPro" id="IPR020846">
    <property type="entry name" value="MFS_dom"/>
</dbReference>
<gene>
    <name evidence="9" type="ORF">SASC598J21_023230</name>
</gene>
<reference evidence="9 10" key="1">
    <citation type="journal article" date="2014" name="PLoS Genet.">
        <title>Hidden diversity in honey bee gut symbionts detected by single-cell genomics.</title>
        <authorList>
            <person name="Engel P."/>
            <person name="Stepanauskas R."/>
            <person name="Moran N."/>
        </authorList>
    </citation>
    <scope>NUCLEOTIDE SEQUENCE [LARGE SCALE GENOMIC DNA]</scope>
    <source>
        <strain evidence="9 10">SCGC AB-598-J21</strain>
    </source>
</reference>
<dbReference type="PROSITE" id="PS50850">
    <property type="entry name" value="MFS"/>
    <property type="match status" value="1"/>
</dbReference>
<accession>A0A074V7W4</accession>
<keyword evidence="2" id="KW-0813">Transport</keyword>
<dbReference type="Proteomes" id="UP000027644">
    <property type="component" value="Unassembled WGS sequence"/>
</dbReference>
<evidence type="ECO:0000256" key="2">
    <source>
        <dbReference type="ARBA" id="ARBA00022448"/>
    </source>
</evidence>
<dbReference type="AlphaFoldDB" id="A0A074V7W4"/>
<organism evidence="9 10">
    <name type="scientific">Snodgrassella alvi SCGC AB-598-J21</name>
    <dbReference type="NCBI Taxonomy" id="1385367"/>
    <lineage>
        <taxon>Bacteria</taxon>
        <taxon>Pseudomonadati</taxon>
        <taxon>Pseudomonadota</taxon>
        <taxon>Betaproteobacteria</taxon>
        <taxon>Neisseriales</taxon>
        <taxon>Neisseriaceae</taxon>
        <taxon>Snodgrassella</taxon>
    </lineage>
</organism>
<dbReference type="GO" id="GO:0022857">
    <property type="term" value="F:transmembrane transporter activity"/>
    <property type="evidence" value="ECO:0007669"/>
    <property type="project" value="InterPro"/>
</dbReference>
<feature type="transmembrane region" description="Helical" evidence="7">
    <location>
        <begin position="61"/>
        <end position="84"/>
    </location>
</feature>
<dbReference type="FunFam" id="1.20.1250.20:FF:000001">
    <property type="entry name" value="Dicarboxylate MFS transporter"/>
    <property type="match status" value="1"/>
</dbReference>
<comment type="subcellular location">
    <subcellularLocation>
        <location evidence="1">Cell membrane</location>
        <topology evidence="1">Multi-pass membrane protein</topology>
    </subcellularLocation>
</comment>
<dbReference type="PANTHER" id="PTHR43045">
    <property type="entry name" value="SHIKIMATE TRANSPORTER"/>
    <property type="match status" value="1"/>
</dbReference>
<evidence type="ECO:0000256" key="1">
    <source>
        <dbReference type="ARBA" id="ARBA00004651"/>
    </source>
</evidence>
<feature type="transmembrane region" description="Helical" evidence="7">
    <location>
        <begin position="250"/>
        <end position="272"/>
    </location>
</feature>
<dbReference type="Pfam" id="PF00083">
    <property type="entry name" value="Sugar_tr"/>
    <property type="match status" value="1"/>
</dbReference>
<feature type="transmembrane region" description="Helical" evidence="7">
    <location>
        <begin position="96"/>
        <end position="114"/>
    </location>
</feature>
<feature type="transmembrane region" description="Helical" evidence="7">
    <location>
        <begin position="417"/>
        <end position="436"/>
    </location>
</feature>
<feature type="transmembrane region" description="Helical" evidence="7">
    <location>
        <begin position="347"/>
        <end position="371"/>
    </location>
</feature>
<feature type="transmembrane region" description="Helical" evidence="7">
    <location>
        <begin position="196"/>
        <end position="215"/>
    </location>
</feature>
<feature type="transmembrane region" description="Helical" evidence="7">
    <location>
        <begin position="383"/>
        <end position="405"/>
    </location>
</feature>
<feature type="transmembrane region" description="Helical" evidence="7">
    <location>
        <begin position="322"/>
        <end position="341"/>
    </location>
</feature>
<keyword evidence="4 7" id="KW-0812">Transmembrane</keyword>
<evidence type="ECO:0000256" key="3">
    <source>
        <dbReference type="ARBA" id="ARBA00022475"/>
    </source>
</evidence>
<evidence type="ECO:0000259" key="8">
    <source>
        <dbReference type="PROSITE" id="PS50850"/>
    </source>
</evidence>
<dbReference type="Gene3D" id="1.20.1250.20">
    <property type="entry name" value="MFS general substrate transporter like domains"/>
    <property type="match status" value="1"/>
</dbReference>
<dbReference type="InterPro" id="IPR036259">
    <property type="entry name" value="MFS_trans_sf"/>
</dbReference>
<evidence type="ECO:0000256" key="5">
    <source>
        <dbReference type="ARBA" id="ARBA00022989"/>
    </source>
</evidence>
<dbReference type="PANTHER" id="PTHR43045:SF2">
    <property type="entry name" value="INNER MEMBRANE METABOLITE TRANSPORT PROTEIN YHJE"/>
    <property type="match status" value="1"/>
</dbReference>
<dbReference type="InterPro" id="IPR005828">
    <property type="entry name" value="MFS_sugar_transport-like"/>
</dbReference>
<evidence type="ECO:0000256" key="6">
    <source>
        <dbReference type="ARBA" id="ARBA00023136"/>
    </source>
</evidence>
<dbReference type="InterPro" id="IPR005829">
    <property type="entry name" value="Sugar_transporter_CS"/>
</dbReference>
<feature type="transmembrane region" description="Helical" evidence="7">
    <location>
        <begin position="23"/>
        <end position="49"/>
    </location>
</feature>